<dbReference type="InterPro" id="IPR001220">
    <property type="entry name" value="Legume_lectin_dom"/>
</dbReference>
<reference evidence="5" key="1">
    <citation type="submission" date="2023-10" db="EMBL/GenBank/DDBJ databases">
        <title>Chromosome-level genome of the transformable northern wattle, Acacia crassicarpa.</title>
        <authorList>
            <person name="Massaro I."/>
            <person name="Sinha N.R."/>
            <person name="Poethig S."/>
            <person name="Leichty A.R."/>
        </authorList>
    </citation>
    <scope>NUCLEOTIDE SEQUENCE</scope>
    <source>
        <strain evidence="5">Acra3RX</strain>
        <tissue evidence="5">Leaf</tissue>
    </source>
</reference>
<dbReference type="InterPro" id="IPR013320">
    <property type="entry name" value="ConA-like_dom_sf"/>
</dbReference>
<dbReference type="EMBL" id="JAWXYG010000010">
    <property type="protein sequence ID" value="KAK4261418.1"/>
    <property type="molecule type" value="Genomic_DNA"/>
</dbReference>
<evidence type="ECO:0000313" key="5">
    <source>
        <dbReference type="EMBL" id="KAK4261418.1"/>
    </source>
</evidence>
<keyword evidence="6" id="KW-1185">Reference proteome</keyword>
<dbReference type="PANTHER" id="PTHR32401:SF52">
    <property type="entry name" value="LECTIN 7"/>
    <property type="match status" value="1"/>
</dbReference>
<organism evidence="5 6">
    <name type="scientific">Acacia crassicarpa</name>
    <name type="common">northern wattle</name>
    <dbReference type="NCBI Taxonomy" id="499986"/>
    <lineage>
        <taxon>Eukaryota</taxon>
        <taxon>Viridiplantae</taxon>
        <taxon>Streptophyta</taxon>
        <taxon>Embryophyta</taxon>
        <taxon>Tracheophyta</taxon>
        <taxon>Spermatophyta</taxon>
        <taxon>Magnoliopsida</taxon>
        <taxon>eudicotyledons</taxon>
        <taxon>Gunneridae</taxon>
        <taxon>Pentapetalae</taxon>
        <taxon>rosids</taxon>
        <taxon>fabids</taxon>
        <taxon>Fabales</taxon>
        <taxon>Fabaceae</taxon>
        <taxon>Caesalpinioideae</taxon>
        <taxon>mimosoid clade</taxon>
        <taxon>Acacieae</taxon>
        <taxon>Acacia</taxon>
    </lineage>
</organism>
<feature type="domain" description="Legume lectin" evidence="4">
    <location>
        <begin position="29"/>
        <end position="262"/>
    </location>
</feature>
<dbReference type="SUPFAM" id="SSF49899">
    <property type="entry name" value="Concanavalin A-like lectins/glucanases"/>
    <property type="match status" value="1"/>
</dbReference>
<dbReference type="InterPro" id="IPR019825">
    <property type="entry name" value="Lectin_legB_Mn/Ca_BS"/>
</dbReference>
<dbReference type="Pfam" id="PF00139">
    <property type="entry name" value="Lectin_legB"/>
    <property type="match status" value="1"/>
</dbReference>
<keyword evidence="3" id="KW-0732">Signal</keyword>
<evidence type="ECO:0000256" key="3">
    <source>
        <dbReference type="SAM" id="SignalP"/>
    </source>
</evidence>
<dbReference type="InterPro" id="IPR000985">
    <property type="entry name" value="Lectin_LegA_CS"/>
</dbReference>
<evidence type="ECO:0000313" key="6">
    <source>
        <dbReference type="Proteomes" id="UP001293593"/>
    </source>
</evidence>
<keyword evidence="2" id="KW-0430">Lectin</keyword>
<dbReference type="Gene3D" id="2.60.120.200">
    <property type="match status" value="1"/>
</dbReference>
<comment type="caution">
    <text evidence="5">The sequence shown here is derived from an EMBL/GenBank/DDBJ whole genome shotgun (WGS) entry which is preliminary data.</text>
</comment>
<name>A0AAE1J3L8_9FABA</name>
<feature type="chain" id="PRO_5042210319" description="Legume lectin domain-containing protein" evidence="3">
    <location>
        <begin position="29"/>
        <end position="264"/>
    </location>
</feature>
<dbReference type="PANTHER" id="PTHR32401">
    <property type="entry name" value="CONCANAVALIN A-LIKE LECTIN FAMILY PROTEIN"/>
    <property type="match status" value="1"/>
</dbReference>
<dbReference type="Proteomes" id="UP001293593">
    <property type="component" value="Unassembled WGS sequence"/>
</dbReference>
<gene>
    <name evidence="5" type="ORF">QN277_004419</name>
</gene>
<protein>
    <recommendedName>
        <fullName evidence="4">Legume lectin domain-containing protein</fullName>
    </recommendedName>
</protein>
<sequence length="264" mass="28544">MAITKTQIPMSGLLILAFFLVLAHNVNSASFKFDNFSSSSTLNAITLQGDSFITSNNALQLTNALPNRAGRGSYSEPVHIWDAQTGKLAWFTTTFSFVMSPASPGPLGDGFSFFLAPFKSNIPQNSFGGYLGLFDPKAALNSFKNQIVAVEFDTFGDSWDPVFQHVGIDINSIASVSTVALPSVNVQSGLIGFATVNYEPNEKNLSVILTYPQSQVSVTTASLSFTVDLRTILPEWVRVGFSASTGQVVELHKILTWSFSSSFN</sequence>
<evidence type="ECO:0000256" key="2">
    <source>
        <dbReference type="ARBA" id="ARBA00022734"/>
    </source>
</evidence>
<evidence type="ECO:0000259" key="4">
    <source>
        <dbReference type="Pfam" id="PF00139"/>
    </source>
</evidence>
<evidence type="ECO:0000256" key="1">
    <source>
        <dbReference type="ARBA" id="ARBA00007606"/>
    </source>
</evidence>
<dbReference type="InterPro" id="IPR050258">
    <property type="entry name" value="Leguminous_Lectin"/>
</dbReference>
<accession>A0AAE1J3L8</accession>
<dbReference type="PROSITE" id="PS00308">
    <property type="entry name" value="LECTIN_LEGUME_ALPHA"/>
    <property type="match status" value="1"/>
</dbReference>
<feature type="signal peptide" evidence="3">
    <location>
        <begin position="1"/>
        <end position="28"/>
    </location>
</feature>
<dbReference type="PIRSF" id="PIRSF002690">
    <property type="entry name" value="L-type_lectin_plant"/>
    <property type="match status" value="1"/>
</dbReference>
<comment type="similarity">
    <text evidence="1">Belongs to the leguminous lectin family.</text>
</comment>
<dbReference type="PROSITE" id="PS00307">
    <property type="entry name" value="LECTIN_LEGUME_BETA"/>
    <property type="match status" value="1"/>
</dbReference>
<dbReference type="GO" id="GO:0030246">
    <property type="term" value="F:carbohydrate binding"/>
    <property type="evidence" value="ECO:0007669"/>
    <property type="project" value="UniProtKB-KW"/>
</dbReference>
<dbReference type="InterPro" id="IPR016363">
    <property type="entry name" value="L-lectin"/>
</dbReference>
<proteinExistence type="inferred from homology"/>
<dbReference type="CDD" id="cd06899">
    <property type="entry name" value="lectin_legume_LecRK_Arcelin_ConA"/>
    <property type="match status" value="1"/>
</dbReference>
<dbReference type="AlphaFoldDB" id="A0AAE1J3L8"/>